<dbReference type="Proteomes" id="UP000516437">
    <property type="component" value="Chromosome 8"/>
</dbReference>
<feature type="domain" description="Glabrous enhancer-binding protein-like DBD" evidence="2">
    <location>
        <begin position="48"/>
        <end position="142"/>
    </location>
</feature>
<dbReference type="Pfam" id="PF04504">
    <property type="entry name" value="GeBP-like_DBD"/>
    <property type="match status" value="1"/>
</dbReference>
<accession>A0A6A1UR80</accession>
<comment type="similarity">
    <text evidence="1">Belongs to the GeBP family.</text>
</comment>
<evidence type="ECO:0000259" key="2">
    <source>
        <dbReference type="Pfam" id="PF04504"/>
    </source>
</evidence>
<sequence>MAPMCDYPNFATTVVGKRKRRRIENDDDILSTQEEKKYLEENPRRLSHRLWTNEDEIQLLQGFLEYKTRHGSRHHNVNTALFYDEIKSKLQVGVNKNQLFDKLRRFKKKYLDVLDKISSVKKFSFKSAHDEATFEISLKIWGHSIPMSRVCVEDNALVDDHEQSIILDNLNLFDVKVESEEVEGDWRPRKRIKSLFRLRSNEKDIPNSVSTSNDKNNEIDDNIDTVDMIEETVRSCLSPLFEELLRNALGPMPSSIGGITSQTNNGEVRDKKWREQRILELEVYSKRLELVRDQMKATLEELRSREG</sequence>
<name>A0A6A1UR80_9ROSI</name>
<comment type="caution">
    <text evidence="3">The sequence shown here is derived from an EMBL/GenBank/DDBJ whole genome shotgun (WGS) entry which is preliminary data.</text>
</comment>
<dbReference type="OrthoDB" id="669440at2759"/>
<evidence type="ECO:0000256" key="1">
    <source>
        <dbReference type="ARBA" id="ARBA00010820"/>
    </source>
</evidence>
<evidence type="ECO:0000313" key="3">
    <source>
        <dbReference type="EMBL" id="KAB1202753.1"/>
    </source>
</evidence>
<dbReference type="EMBL" id="RXIC02000026">
    <property type="protein sequence ID" value="KAB1202753.1"/>
    <property type="molecule type" value="Genomic_DNA"/>
</dbReference>
<evidence type="ECO:0000313" key="4">
    <source>
        <dbReference type="Proteomes" id="UP000516437"/>
    </source>
</evidence>
<organism evidence="3 4">
    <name type="scientific">Morella rubra</name>
    <name type="common">Chinese bayberry</name>
    <dbReference type="NCBI Taxonomy" id="262757"/>
    <lineage>
        <taxon>Eukaryota</taxon>
        <taxon>Viridiplantae</taxon>
        <taxon>Streptophyta</taxon>
        <taxon>Embryophyta</taxon>
        <taxon>Tracheophyta</taxon>
        <taxon>Spermatophyta</taxon>
        <taxon>Magnoliopsida</taxon>
        <taxon>eudicotyledons</taxon>
        <taxon>Gunneridae</taxon>
        <taxon>Pentapetalae</taxon>
        <taxon>rosids</taxon>
        <taxon>fabids</taxon>
        <taxon>Fagales</taxon>
        <taxon>Myricaceae</taxon>
        <taxon>Morella</taxon>
    </lineage>
</organism>
<reference evidence="3 4" key="1">
    <citation type="journal article" date="2019" name="Plant Biotechnol. J.">
        <title>The red bayberry genome and genetic basis of sex determination.</title>
        <authorList>
            <person name="Jia H.M."/>
            <person name="Jia H.J."/>
            <person name="Cai Q.L."/>
            <person name="Wang Y."/>
            <person name="Zhao H.B."/>
            <person name="Yang W.F."/>
            <person name="Wang G.Y."/>
            <person name="Li Y.H."/>
            <person name="Zhan D.L."/>
            <person name="Shen Y.T."/>
            <person name="Niu Q.F."/>
            <person name="Chang L."/>
            <person name="Qiu J."/>
            <person name="Zhao L."/>
            <person name="Xie H.B."/>
            <person name="Fu W.Y."/>
            <person name="Jin J."/>
            <person name="Li X.W."/>
            <person name="Jiao Y."/>
            <person name="Zhou C.C."/>
            <person name="Tu T."/>
            <person name="Chai C.Y."/>
            <person name="Gao J.L."/>
            <person name="Fan L.J."/>
            <person name="van de Weg E."/>
            <person name="Wang J.Y."/>
            <person name="Gao Z.S."/>
        </authorList>
    </citation>
    <scope>NUCLEOTIDE SEQUENCE [LARGE SCALE GENOMIC DNA]</scope>
    <source>
        <tissue evidence="3">Leaves</tissue>
    </source>
</reference>
<dbReference type="InterPro" id="IPR007592">
    <property type="entry name" value="GEBP"/>
</dbReference>
<gene>
    <name evidence="3" type="ORF">CJ030_MR8G000756</name>
</gene>
<dbReference type="InterPro" id="IPR053932">
    <property type="entry name" value="GeBP-like_DBD"/>
</dbReference>
<protein>
    <submittedName>
        <fullName evidence="3">Mediator-associated protein 1</fullName>
    </submittedName>
</protein>
<dbReference type="AlphaFoldDB" id="A0A6A1UR80"/>
<dbReference type="PANTHER" id="PTHR31662:SF1">
    <property type="entry name" value="OS01G0249900 PROTEIN"/>
    <property type="match status" value="1"/>
</dbReference>
<dbReference type="PANTHER" id="PTHR31662">
    <property type="entry name" value="BNAANNG10740D PROTEIN-RELATED"/>
    <property type="match status" value="1"/>
</dbReference>
<dbReference type="GO" id="GO:0005634">
    <property type="term" value="C:nucleus"/>
    <property type="evidence" value="ECO:0007669"/>
    <property type="project" value="TreeGrafter"/>
</dbReference>
<dbReference type="GO" id="GO:0006355">
    <property type="term" value="P:regulation of DNA-templated transcription"/>
    <property type="evidence" value="ECO:0007669"/>
    <property type="project" value="InterPro"/>
</dbReference>
<proteinExistence type="inferred from homology"/>
<keyword evidence="4" id="KW-1185">Reference proteome</keyword>